<dbReference type="Pfam" id="PF04122">
    <property type="entry name" value="CW_binding_2"/>
    <property type="match status" value="3"/>
</dbReference>
<protein>
    <submittedName>
        <fullName evidence="2">Cell wall-binding repeat-containing protein</fullName>
    </submittedName>
</protein>
<dbReference type="PANTHER" id="PTHR30032:SF8">
    <property type="entry name" value="GERMINATION-SPECIFIC N-ACETYLMURAMOYL-L-ALANINE AMIDASE"/>
    <property type="match status" value="1"/>
</dbReference>
<dbReference type="InterPro" id="IPR051922">
    <property type="entry name" value="Bact_Sporulation_Assoc"/>
</dbReference>
<dbReference type="PANTHER" id="PTHR30032">
    <property type="entry name" value="N-ACETYLMURAMOYL-L-ALANINE AMIDASE-RELATED"/>
    <property type="match status" value="1"/>
</dbReference>
<dbReference type="Gene3D" id="3.40.50.12090">
    <property type="match status" value="2"/>
</dbReference>
<accession>A0ABR6TKT6</accession>
<dbReference type="RefSeq" id="WP_185623951.1">
    <property type="nucleotide sequence ID" value="NZ_JABGBW010000002.1"/>
</dbReference>
<keyword evidence="1" id="KW-0732">Signal</keyword>
<dbReference type="EMBL" id="JABGBW010000002">
    <property type="protein sequence ID" value="MBC2575935.1"/>
    <property type="molecule type" value="Genomic_DNA"/>
</dbReference>
<dbReference type="Proteomes" id="UP000713904">
    <property type="component" value="Unassembled WGS sequence"/>
</dbReference>
<name>A0ABR6TKT6_9FIRM</name>
<feature type="signal peptide" evidence="1">
    <location>
        <begin position="1"/>
        <end position="30"/>
    </location>
</feature>
<evidence type="ECO:0000313" key="2">
    <source>
        <dbReference type="EMBL" id="MBC2575935.1"/>
    </source>
</evidence>
<dbReference type="InterPro" id="IPR007253">
    <property type="entry name" value="Cell_wall-bd_2"/>
</dbReference>
<organism evidence="2 3">
    <name type="scientific">Peptostreptococcus canis</name>
    <dbReference type="NCBI Taxonomy" id="1159213"/>
    <lineage>
        <taxon>Bacteria</taxon>
        <taxon>Bacillati</taxon>
        <taxon>Bacillota</taxon>
        <taxon>Clostridia</taxon>
        <taxon>Peptostreptococcales</taxon>
        <taxon>Peptostreptococcaceae</taxon>
        <taxon>Peptostreptococcus</taxon>
    </lineage>
</organism>
<gene>
    <name evidence="2" type="ORF">HLB29_04475</name>
</gene>
<sequence>MKRKVSLILSATIMLSILSSLGVSGRTAYADEVDFETEEILDENFVKYEDISSSIPRENIPENNEIFIQKFENVKEVIEKDLKTTISIPENIDSKMDAINGKLSKGVGVALYRLAKENYESGRVKLSKDILISDPKFSISSENGDFSIKFDKKNLNNGDHIGICISYPSIDNSGNDIHKTFVIDSVYTQEDNNELEKNRISGSNRYKTNIESIRRSYVVGSTDTVIIVSGENFADALAAGPVSMKNGYPVLFSGKRGLSEEALKLIKDYSIKKAIIVGGKKSVVPAVDSQISNLSLRRISGSDRYDTSRMLLSELGNSKHVIITDGRDFADALSATPLAKKLNSPILLVEKFRDIPKDLDKYNDVYIVGGKSSVSNILEKHIEDIMRNKKVYRVYGKDRMMTSYQVAKLIKYDENVLANGKIFADALSSINLMNGNGKNLLLIGEKKIPDYMSDIVKNHQNYIIGGYSTIAKGIL</sequence>
<evidence type="ECO:0000256" key="1">
    <source>
        <dbReference type="SAM" id="SignalP"/>
    </source>
</evidence>
<feature type="chain" id="PRO_5045440758" evidence="1">
    <location>
        <begin position="31"/>
        <end position="475"/>
    </location>
</feature>
<reference evidence="2 3" key="1">
    <citation type="submission" date="2020-05" db="EMBL/GenBank/DDBJ databases">
        <title>Draft genome of xy-202 and genomic insight in genome of the genus Peptostreptococcus.</title>
        <authorList>
            <person name="Zhang Z."/>
        </authorList>
    </citation>
    <scope>NUCLEOTIDE SEQUENCE [LARGE SCALE GENOMIC DNA]</scope>
    <source>
        <strain evidence="2 3">DSM 27025</strain>
    </source>
</reference>
<keyword evidence="3" id="KW-1185">Reference proteome</keyword>
<comment type="caution">
    <text evidence="2">The sequence shown here is derived from an EMBL/GenBank/DDBJ whole genome shotgun (WGS) entry which is preliminary data.</text>
</comment>
<proteinExistence type="predicted"/>
<evidence type="ECO:0000313" key="3">
    <source>
        <dbReference type="Proteomes" id="UP000713904"/>
    </source>
</evidence>